<dbReference type="Gene3D" id="3.30.70.640">
    <property type="entry name" value="Molybdopterin cofactor biosynthesis C (MoaC) domain"/>
    <property type="match status" value="1"/>
</dbReference>
<feature type="region of interest" description="Disordered" evidence="18">
    <location>
        <begin position="661"/>
        <end position="692"/>
    </location>
</feature>
<keyword evidence="15" id="KW-0501">Molybdenum cofactor biosynthesis</keyword>
<evidence type="ECO:0000256" key="4">
    <source>
        <dbReference type="ARBA" id="ARBA00008484"/>
    </source>
</evidence>
<dbReference type="InterPro" id="IPR006638">
    <property type="entry name" value="Elp3/MiaA/NifB-like_rSAM"/>
</dbReference>
<keyword evidence="16" id="KW-0456">Lyase</keyword>
<keyword evidence="6" id="KW-0004">4Fe-4S</keyword>
<evidence type="ECO:0000256" key="13">
    <source>
        <dbReference type="ARBA" id="ARBA00023128"/>
    </source>
</evidence>
<protein>
    <submittedName>
        <fullName evidence="20">Molybdenum cofactor biosynthesis protein A</fullName>
    </submittedName>
</protein>
<dbReference type="SFLD" id="SFLDG01067">
    <property type="entry name" value="SPASM/twitch_domain_containing"/>
    <property type="match status" value="1"/>
</dbReference>
<dbReference type="SUPFAM" id="SSF55040">
    <property type="entry name" value="Molybdenum cofactor biosynthesis protein C, MoaC"/>
    <property type="match status" value="2"/>
</dbReference>
<dbReference type="GO" id="GO:0005525">
    <property type="term" value="F:GTP binding"/>
    <property type="evidence" value="ECO:0007669"/>
    <property type="project" value="UniProtKB-KW"/>
</dbReference>
<dbReference type="SUPFAM" id="SSF102114">
    <property type="entry name" value="Radical SAM enzymes"/>
    <property type="match status" value="1"/>
</dbReference>
<feature type="compositionally biased region" description="Pro residues" evidence="18">
    <location>
        <begin position="60"/>
        <end position="70"/>
    </location>
</feature>
<evidence type="ECO:0000256" key="9">
    <source>
        <dbReference type="ARBA" id="ARBA00022741"/>
    </source>
</evidence>
<comment type="similarity">
    <text evidence="4">In the C-terminal section; belongs to the MoaC family.</text>
</comment>
<feature type="region of interest" description="Disordered" evidence="18">
    <location>
        <begin position="45"/>
        <end position="95"/>
    </location>
</feature>
<evidence type="ECO:0000256" key="18">
    <source>
        <dbReference type="SAM" id="MobiDB-lite"/>
    </source>
</evidence>
<dbReference type="SMART" id="SM00729">
    <property type="entry name" value="Elp3"/>
    <property type="match status" value="1"/>
</dbReference>
<dbReference type="InterPro" id="IPR007197">
    <property type="entry name" value="rSAM"/>
</dbReference>
<evidence type="ECO:0000256" key="11">
    <source>
        <dbReference type="ARBA" id="ARBA00023004"/>
    </source>
</evidence>
<dbReference type="InterPro" id="IPR040064">
    <property type="entry name" value="MoaA-like"/>
</dbReference>
<dbReference type="Pfam" id="PF01967">
    <property type="entry name" value="MoaC"/>
    <property type="match status" value="2"/>
</dbReference>
<dbReference type="GO" id="GO:0046872">
    <property type="term" value="F:metal ion binding"/>
    <property type="evidence" value="ECO:0007669"/>
    <property type="project" value="UniProtKB-KW"/>
</dbReference>
<name>A0A2B7Z9S9_9EURO</name>
<evidence type="ECO:0000256" key="5">
    <source>
        <dbReference type="ARBA" id="ARBA00009862"/>
    </source>
</evidence>
<evidence type="ECO:0000256" key="2">
    <source>
        <dbReference type="ARBA" id="ARBA00001966"/>
    </source>
</evidence>
<organism evidence="20 21">
    <name type="scientific">[Emmonsia] crescens</name>
    <dbReference type="NCBI Taxonomy" id="73230"/>
    <lineage>
        <taxon>Eukaryota</taxon>
        <taxon>Fungi</taxon>
        <taxon>Dikarya</taxon>
        <taxon>Ascomycota</taxon>
        <taxon>Pezizomycotina</taxon>
        <taxon>Eurotiomycetes</taxon>
        <taxon>Eurotiomycetidae</taxon>
        <taxon>Onygenales</taxon>
        <taxon>Ajellomycetaceae</taxon>
        <taxon>Emergomyces</taxon>
    </lineage>
</organism>
<reference evidence="20 21" key="1">
    <citation type="submission" date="2017-10" db="EMBL/GenBank/DDBJ databases">
        <title>Comparative genomics in systemic dimorphic fungi from Ajellomycetaceae.</title>
        <authorList>
            <person name="Munoz J.F."/>
            <person name="Mcewen J.G."/>
            <person name="Clay O.K."/>
            <person name="Cuomo C.A."/>
        </authorList>
    </citation>
    <scope>NUCLEOTIDE SEQUENCE [LARGE SCALE GENOMIC DNA]</scope>
    <source>
        <strain evidence="20 21">UAMH4076</strain>
    </source>
</reference>
<dbReference type="InterPro" id="IPR013785">
    <property type="entry name" value="Aldolase_TIM"/>
</dbReference>
<keyword evidence="13" id="KW-0496">Mitochondrion</keyword>
<dbReference type="GO" id="GO:0061798">
    <property type="term" value="F:GTP 3',8'-cyclase activity"/>
    <property type="evidence" value="ECO:0007669"/>
    <property type="project" value="UniProtKB-EC"/>
</dbReference>
<dbReference type="SFLD" id="SFLDS00029">
    <property type="entry name" value="Radical_SAM"/>
    <property type="match status" value="1"/>
</dbReference>
<evidence type="ECO:0000256" key="7">
    <source>
        <dbReference type="ARBA" id="ARBA00022691"/>
    </source>
</evidence>
<feature type="compositionally biased region" description="Low complexity" evidence="18">
    <location>
        <begin position="533"/>
        <end position="544"/>
    </location>
</feature>
<evidence type="ECO:0000313" key="21">
    <source>
        <dbReference type="Proteomes" id="UP000226031"/>
    </source>
</evidence>
<dbReference type="SFLD" id="SFLDG01383">
    <property type="entry name" value="cyclic_pyranopterin_phosphate"/>
    <property type="match status" value="1"/>
</dbReference>
<comment type="similarity">
    <text evidence="5">In the N-terminal section; belongs to the radical SAM superfamily. MoaA family.</text>
</comment>
<keyword evidence="21" id="KW-1185">Reference proteome</keyword>
<dbReference type="VEuPathDB" id="FungiDB:EMCG_00546"/>
<feature type="region of interest" description="Disordered" evidence="18">
    <location>
        <begin position="1"/>
        <end position="20"/>
    </location>
</feature>
<feature type="compositionally biased region" description="Low complexity" evidence="18">
    <location>
        <begin position="11"/>
        <end position="20"/>
    </location>
</feature>
<dbReference type="Proteomes" id="UP000226031">
    <property type="component" value="Unassembled WGS sequence"/>
</dbReference>
<feature type="region of interest" description="Disordered" evidence="18">
    <location>
        <begin position="526"/>
        <end position="572"/>
    </location>
</feature>
<keyword evidence="9" id="KW-0547">Nucleotide-binding</keyword>
<dbReference type="GO" id="GO:0051539">
    <property type="term" value="F:4 iron, 4 sulfur cluster binding"/>
    <property type="evidence" value="ECO:0007669"/>
    <property type="project" value="UniProtKB-KW"/>
</dbReference>
<evidence type="ECO:0000313" key="20">
    <source>
        <dbReference type="EMBL" id="PGH30140.1"/>
    </source>
</evidence>
<keyword evidence="14" id="KW-0342">GTP-binding</keyword>
<comment type="cofactor">
    <cofactor evidence="2">
        <name>[4Fe-4S] cluster</name>
        <dbReference type="ChEBI" id="CHEBI:49883"/>
    </cofactor>
</comment>
<keyword evidence="11" id="KW-0408">Iron</keyword>
<evidence type="ECO:0000256" key="3">
    <source>
        <dbReference type="ARBA" id="ARBA00005046"/>
    </source>
</evidence>
<dbReference type="Pfam" id="PF04055">
    <property type="entry name" value="Radical_SAM"/>
    <property type="match status" value="1"/>
</dbReference>
<feature type="compositionally biased region" description="Pro residues" evidence="18">
    <location>
        <begin position="78"/>
        <end position="89"/>
    </location>
</feature>
<sequence>MAELLQRRSVSALLSPSSPSANMRGLFSSPRCLSHFRCRRRFQSTAASPGIKNSQAVHTPPSPSPSPSPSSLPYTPHRIPPSPSPPLSPSPRSSALKQAKPFSDFLTDTFSRQHDYLRISVTERCNLRCLYCMPEEGIQLSPAAKILTTPEIVYLSSIFVSQGVTKIRLTGGEPTVRKDIVSMMQQIGNLRRDGLRELCLTTNGISLHRKLDSMVEAGLTGVNLSLDTLDPFQFQLMTRRKGFEVVMKSIDRILEMNKLGAGIKLKINAVVMRGMNDREILPFVELGREKPLEVRFIEYMPFDGNKWSQGKMLPYKEMLSMIREKYPNLEKVADHKNDTSKTYRVPGFEGRVGFITSMTHNFCGTCNRLRITSDGNLKVCLFGNAEVSLRDMIRKENNGEPIDEEAMEALDLLESARRAGQAEHEGLVNERERELLNIIRIAVKGKKAKHAGMGELKNMKNRPMILIDEHGIPFNDTSQQSPGPIHVKGNAHMRLGKAPLNPLWCTIPTHLLPTTSLPSPQFRLYSTRRSDKPSAPSTTPTSSPSKPPSSPKPSTPDLPTASDPSLPHLTPSQTVHMTSISHKAETTRVATAMCRVTFSNPKPYSLLTTAEGYTKKGDVLSVARVAGIMAAKRTADIIPLAHPGLGITGVEIDIQACAPGEVRGPMPEDDFSSSVNGSSSPPAATSTSTTTTEDLITSAARPYGSVLITATVSCHGRTGVEMEAMTGVMGAALTVYDMCKAVDKGMVVGEARVVRKTGGKSGGWEWGVKVEGNERGEGE</sequence>
<comment type="pathway">
    <text evidence="3">Cofactor biosynthesis; molybdopterin biosynthesis.</text>
</comment>
<evidence type="ECO:0000256" key="10">
    <source>
        <dbReference type="ARBA" id="ARBA00022946"/>
    </source>
</evidence>
<keyword evidence="12" id="KW-0411">Iron-sulfur</keyword>
<dbReference type="InterPro" id="IPR050105">
    <property type="entry name" value="MoCo_biosynth_MoaA/MoaC"/>
</dbReference>
<dbReference type="EMBL" id="PDND01000190">
    <property type="protein sequence ID" value="PGH30140.1"/>
    <property type="molecule type" value="Genomic_DNA"/>
</dbReference>
<dbReference type="InterPro" id="IPR036522">
    <property type="entry name" value="MoaC_sf"/>
</dbReference>
<feature type="domain" description="Radical SAM core" evidence="19">
    <location>
        <begin position="109"/>
        <end position="336"/>
    </location>
</feature>
<dbReference type="PROSITE" id="PS51918">
    <property type="entry name" value="RADICAL_SAM"/>
    <property type="match status" value="1"/>
</dbReference>
<keyword evidence="10" id="KW-0809">Transit peptide</keyword>
<dbReference type="GO" id="GO:0061799">
    <property type="term" value="F:cyclic pyranopterin monophosphate synthase activity"/>
    <property type="evidence" value="ECO:0007669"/>
    <property type="project" value="UniProtKB-EC"/>
</dbReference>
<dbReference type="PANTHER" id="PTHR22960:SF0">
    <property type="entry name" value="MOLYBDENUM COFACTOR BIOSYNTHESIS PROTEIN 1"/>
    <property type="match status" value="1"/>
</dbReference>
<evidence type="ECO:0000256" key="8">
    <source>
        <dbReference type="ARBA" id="ARBA00022723"/>
    </source>
</evidence>
<keyword evidence="7" id="KW-0949">S-adenosyl-L-methionine</keyword>
<dbReference type="InterPro" id="IPR000385">
    <property type="entry name" value="MoaA_NifB_PqqE_Fe-S-bd_CS"/>
</dbReference>
<dbReference type="InterPro" id="IPR013483">
    <property type="entry name" value="MoaA"/>
</dbReference>
<keyword evidence="8" id="KW-0479">Metal-binding</keyword>
<evidence type="ECO:0000256" key="12">
    <source>
        <dbReference type="ARBA" id="ARBA00023014"/>
    </source>
</evidence>
<evidence type="ECO:0000256" key="6">
    <source>
        <dbReference type="ARBA" id="ARBA00022485"/>
    </source>
</evidence>
<dbReference type="PANTHER" id="PTHR22960">
    <property type="entry name" value="MOLYBDOPTERIN COFACTOR SYNTHESIS PROTEIN A"/>
    <property type="match status" value="1"/>
</dbReference>
<feature type="compositionally biased region" description="Polar residues" evidence="18">
    <location>
        <begin position="45"/>
        <end position="57"/>
    </location>
</feature>
<dbReference type="GO" id="GO:0006777">
    <property type="term" value="P:Mo-molybdopterin cofactor biosynthetic process"/>
    <property type="evidence" value="ECO:0007669"/>
    <property type="project" value="UniProtKB-KW"/>
</dbReference>
<dbReference type="STRING" id="73230.A0A2B7Z9S9"/>
<comment type="caution">
    <text evidence="20">The sequence shown here is derived from an EMBL/GenBank/DDBJ whole genome shotgun (WGS) entry which is preliminary data.</text>
</comment>
<evidence type="ECO:0000256" key="16">
    <source>
        <dbReference type="ARBA" id="ARBA00023239"/>
    </source>
</evidence>
<dbReference type="Gene3D" id="3.20.20.70">
    <property type="entry name" value="Aldolase class I"/>
    <property type="match status" value="1"/>
</dbReference>
<comment type="catalytic activity">
    <reaction evidence="17">
        <text>GTP + AH2 + S-adenosyl-L-methionine = (8S)-3',8-cyclo-7,8-dihydroguanosine 5'-triphosphate + 5'-deoxyadenosine + L-methionine + A + H(+)</text>
        <dbReference type="Rhea" id="RHEA:49576"/>
        <dbReference type="ChEBI" id="CHEBI:13193"/>
        <dbReference type="ChEBI" id="CHEBI:15378"/>
        <dbReference type="ChEBI" id="CHEBI:17319"/>
        <dbReference type="ChEBI" id="CHEBI:17499"/>
        <dbReference type="ChEBI" id="CHEBI:37565"/>
        <dbReference type="ChEBI" id="CHEBI:57844"/>
        <dbReference type="ChEBI" id="CHEBI:59789"/>
        <dbReference type="ChEBI" id="CHEBI:131766"/>
        <dbReference type="EC" id="4.1.99.22"/>
    </reaction>
</comment>
<dbReference type="PROSITE" id="PS01305">
    <property type="entry name" value="MOAA_NIFB_PQQE"/>
    <property type="match status" value="1"/>
</dbReference>
<evidence type="ECO:0000256" key="15">
    <source>
        <dbReference type="ARBA" id="ARBA00023150"/>
    </source>
</evidence>
<dbReference type="NCBIfam" id="TIGR02666">
    <property type="entry name" value="moaA"/>
    <property type="match status" value="1"/>
</dbReference>
<gene>
    <name evidence="20" type="ORF">GX50_07117</name>
</gene>
<evidence type="ECO:0000256" key="17">
    <source>
        <dbReference type="ARBA" id="ARBA00048697"/>
    </source>
</evidence>
<feature type="compositionally biased region" description="Pro residues" evidence="18">
    <location>
        <begin position="545"/>
        <end position="556"/>
    </location>
</feature>
<evidence type="ECO:0000256" key="1">
    <source>
        <dbReference type="ARBA" id="ARBA00001637"/>
    </source>
</evidence>
<dbReference type="AlphaFoldDB" id="A0A2B7Z9S9"/>
<dbReference type="CDD" id="cd01335">
    <property type="entry name" value="Radical_SAM"/>
    <property type="match status" value="1"/>
</dbReference>
<dbReference type="SFLD" id="SFLDG01386">
    <property type="entry name" value="main_SPASM_domain-containing"/>
    <property type="match status" value="1"/>
</dbReference>
<evidence type="ECO:0000259" key="19">
    <source>
        <dbReference type="PROSITE" id="PS51918"/>
    </source>
</evidence>
<dbReference type="CDD" id="cd01420">
    <property type="entry name" value="MoaC_PE"/>
    <property type="match status" value="1"/>
</dbReference>
<dbReference type="Pfam" id="PF06463">
    <property type="entry name" value="Mob_synth_C"/>
    <property type="match status" value="1"/>
</dbReference>
<evidence type="ECO:0000256" key="14">
    <source>
        <dbReference type="ARBA" id="ARBA00023134"/>
    </source>
</evidence>
<comment type="catalytic activity">
    <reaction evidence="1">
        <text>(8S)-3',8-cyclo-7,8-dihydroguanosine 5'-triphosphate = cyclic pyranopterin phosphate + diphosphate</text>
        <dbReference type="Rhea" id="RHEA:49580"/>
        <dbReference type="ChEBI" id="CHEBI:33019"/>
        <dbReference type="ChEBI" id="CHEBI:59648"/>
        <dbReference type="ChEBI" id="CHEBI:131766"/>
        <dbReference type="EC" id="4.6.1.17"/>
    </reaction>
</comment>
<feature type="compositionally biased region" description="Low complexity" evidence="18">
    <location>
        <begin position="672"/>
        <end position="692"/>
    </location>
</feature>
<proteinExistence type="inferred from homology"/>
<dbReference type="UniPathway" id="UPA00344"/>
<dbReference type="InterPro" id="IPR058240">
    <property type="entry name" value="rSAM_sf"/>
</dbReference>
<dbReference type="InterPro" id="IPR002820">
    <property type="entry name" value="Mopterin_CF_biosynth-C_dom"/>
</dbReference>
<dbReference type="InterPro" id="IPR047594">
    <property type="entry name" value="MoaC_bact/euk"/>
</dbReference>
<dbReference type="InterPro" id="IPR010505">
    <property type="entry name" value="MoaA_twitch"/>
</dbReference>
<accession>A0A2B7Z9S9</accession>
<dbReference type="CDD" id="cd21117">
    <property type="entry name" value="Twitch_MoaA"/>
    <property type="match status" value="1"/>
</dbReference>